<dbReference type="RefSeq" id="WP_053401561.1">
    <property type="nucleotide sequence ID" value="NZ_CP061868.1"/>
</dbReference>
<keyword evidence="2" id="KW-1185">Reference proteome</keyword>
<evidence type="ECO:0000313" key="1">
    <source>
        <dbReference type="EMBL" id="KOO46466.1"/>
    </source>
</evidence>
<sequence>MNRKRCHDNDKKKVVYCDPEYIVCDTYTEKEVIYVHPIKRINREHIRYVPRHVYEEETINEIIDPGEPDGCKDCHHKRRRGRW</sequence>
<organism evidence="1 2">
    <name type="scientific">Priestia koreensis</name>
    <dbReference type="NCBI Taxonomy" id="284581"/>
    <lineage>
        <taxon>Bacteria</taxon>
        <taxon>Bacillati</taxon>
        <taxon>Bacillota</taxon>
        <taxon>Bacilli</taxon>
        <taxon>Bacillales</taxon>
        <taxon>Bacillaceae</taxon>
        <taxon>Priestia</taxon>
    </lineage>
</organism>
<name>A0A0M0L5X8_9BACI</name>
<protein>
    <submittedName>
        <fullName evidence="1">Uncharacterized protein</fullName>
    </submittedName>
</protein>
<dbReference type="EMBL" id="LILC01000013">
    <property type="protein sequence ID" value="KOO46466.1"/>
    <property type="molecule type" value="Genomic_DNA"/>
</dbReference>
<dbReference type="AlphaFoldDB" id="A0A0M0L5X8"/>
<dbReference type="Proteomes" id="UP000037558">
    <property type="component" value="Unassembled WGS sequence"/>
</dbReference>
<reference evidence="2" key="1">
    <citation type="submission" date="2015-08" db="EMBL/GenBank/DDBJ databases">
        <title>Fjat-14210 dsm16467.</title>
        <authorList>
            <person name="Liu B."/>
            <person name="Wang J."/>
            <person name="Zhu Y."/>
            <person name="Liu G."/>
            <person name="Chen Q."/>
            <person name="Chen Z."/>
            <person name="Lan J."/>
            <person name="Che J."/>
            <person name="Ge C."/>
            <person name="Shi H."/>
            <person name="Pan Z."/>
            <person name="Liu X."/>
        </authorList>
    </citation>
    <scope>NUCLEOTIDE SEQUENCE [LARGE SCALE GENOMIC DNA]</scope>
    <source>
        <strain evidence="2">DSM 16467</strain>
    </source>
</reference>
<gene>
    <name evidence="1" type="ORF">AMD01_11615</name>
</gene>
<accession>A0A0M0L5X8</accession>
<proteinExistence type="predicted"/>
<dbReference type="PATRIC" id="fig|284581.3.peg.2439"/>
<comment type="caution">
    <text evidence="1">The sequence shown here is derived from an EMBL/GenBank/DDBJ whole genome shotgun (WGS) entry which is preliminary data.</text>
</comment>
<dbReference type="OrthoDB" id="1799558at2"/>
<evidence type="ECO:0000313" key="2">
    <source>
        <dbReference type="Proteomes" id="UP000037558"/>
    </source>
</evidence>